<evidence type="ECO:0000313" key="1">
    <source>
        <dbReference type="EMBL" id="KAJ9111180.1"/>
    </source>
</evidence>
<keyword evidence="2" id="KW-1185">Reference proteome</keyword>
<gene>
    <name evidence="1" type="ORF">QFC20_002674</name>
</gene>
<protein>
    <submittedName>
        <fullName evidence="1">Uncharacterized protein</fullName>
    </submittedName>
</protein>
<name>A0ACC2WJ22_9TREE</name>
<comment type="caution">
    <text evidence="1">The sequence shown here is derived from an EMBL/GenBank/DDBJ whole genome shotgun (WGS) entry which is preliminary data.</text>
</comment>
<organism evidence="1 2">
    <name type="scientific">Naganishia adeliensis</name>
    <dbReference type="NCBI Taxonomy" id="92952"/>
    <lineage>
        <taxon>Eukaryota</taxon>
        <taxon>Fungi</taxon>
        <taxon>Dikarya</taxon>
        <taxon>Basidiomycota</taxon>
        <taxon>Agaricomycotina</taxon>
        <taxon>Tremellomycetes</taxon>
        <taxon>Filobasidiales</taxon>
        <taxon>Filobasidiaceae</taxon>
        <taxon>Naganishia</taxon>
    </lineage>
</organism>
<accession>A0ACC2WJ22</accession>
<dbReference type="Proteomes" id="UP001230649">
    <property type="component" value="Unassembled WGS sequence"/>
</dbReference>
<reference evidence="1" key="1">
    <citation type="submission" date="2023-04" db="EMBL/GenBank/DDBJ databases">
        <title>Draft Genome sequencing of Naganishia species isolated from polar environments using Oxford Nanopore Technology.</title>
        <authorList>
            <person name="Leo P."/>
            <person name="Venkateswaran K."/>
        </authorList>
    </citation>
    <scope>NUCLEOTIDE SEQUENCE</scope>
    <source>
        <strain evidence="1">MNA-CCFEE 5262</strain>
    </source>
</reference>
<sequence>MSERSDPISELFNNLEAIDDRLRFLQVFPDFIAHLKNGGCNDVQKAAAKLETACSSLQAVQEDFSRFTLTDKFQRRPEIFEKLTTRDPLAVLDLLRLAHTLFVPVHQTAFIDSGRGTRERPAGQLTIDAYQGLLSTLSSGDPSIVRLETEIQTMKTHLGAAQSEWCSVLKTLRIHQMPIVGEHRTLKFYEEEKQSRPAVSIFTDELEQSINPTLTIVKTFLTGRLYTIELDTSEEGPSEGSPISRWTQRAADTESEVDFLPSTMTGTPTAAETERYKYQYAEAKFHALALAREPASPLNQGERKKVCGICQP</sequence>
<dbReference type="EMBL" id="JASBWS010000020">
    <property type="protein sequence ID" value="KAJ9111180.1"/>
    <property type="molecule type" value="Genomic_DNA"/>
</dbReference>
<evidence type="ECO:0000313" key="2">
    <source>
        <dbReference type="Proteomes" id="UP001230649"/>
    </source>
</evidence>
<proteinExistence type="predicted"/>